<evidence type="ECO:0000313" key="2">
    <source>
        <dbReference type="EnsemblMetazoa" id="ADIR007807-PA"/>
    </source>
</evidence>
<reference evidence="2" key="2">
    <citation type="submission" date="2020-05" db="UniProtKB">
        <authorList>
            <consortium name="EnsemblMetazoa"/>
        </authorList>
    </citation>
    <scope>IDENTIFICATION</scope>
    <source>
        <strain evidence="2">WRAIR2</strain>
    </source>
</reference>
<dbReference type="VEuPathDB" id="VectorBase:ADIR007807"/>
<feature type="compositionally biased region" description="Low complexity" evidence="1">
    <location>
        <begin position="73"/>
        <end position="89"/>
    </location>
</feature>
<dbReference type="Proteomes" id="UP000075884">
    <property type="component" value="Unassembled WGS sequence"/>
</dbReference>
<evidence type="ECO:0000256" key="1">
    <source>
        <dbReference type="SAM" id="MobiDB-lite"/>
    </source>
</evidence>
<accession>A0A182NJI3</accession>
<feature type="region of interest" description="Disordered" evidence="1">
    <location>
        <begin position="11"/>
        <end position="113"/>
    </location>
</feature>
<reference evidence="3" key="1">
    <citation type="submission" date="2013-03" db="EMBL/GenBank/DDBJ databases">
        <title>The Genome Sequence of Anopheles dirus WRAIR2.</title>
        <authorList>
            <consortium name="The Broad Institute Genomics Platform"/>
            <person name="Neafsey D.E."/>
            <person name="Walton C."/>
            <person name="Walker B."/>
            <person name="Young S.K."/>
            <person name="Zeng Q."/>
            <person name="Gargeya S."/>
            <person name="Fitzgerald M."/>
            <person name="Haas B."/>
            <person name="Abouelleil A."/>
            <person name="Allen A.W."/>
            <person name="Alvarado L."/>
            <person name="Arachchi H.M."/>
            <person name="Berlin A.M."/>
            <person name="Chapman S.B."/>
            <person name="Gainer-Dewar J."/>
            <person name="Goldberg J."/>
            <person name="Griggs A."/>
            <person name="Gujja S."/>
            <person name="Hansen M."/>
            <person name="Howarth C."/>
            <person name="Imamovic A."/>
            <person name="Ireland A."/>
            <person name="Larimer J."/>
            <person name="McCowan C."/>
            <person name="Murphy C."/>
            <person name="Pearson M."/>
            <person name="Poon T.W."/>
            <person name="Priest M."/>
            <person name="Roberts A."/>
            <person name="Saif S."/>
            <person name="Shea T."/>
            <person name="Sisk P."/>
            <person name="Sykes S."/>
            <person name="Wortman J."/>
            <person name="Nusbaum C."/>
            <person name="Birren B."/>
        </authorList>
    </citation>
    <scope>NUCLEOTIDE SEQUENCE [LARGE SCALE GENOMIC DNA]</scope>
    <source>
        <strain evidence="3">WRAIR2</strain>
    </source>
</reference>
<dbReference type="EnsemblMetazoa" id="ADIR007807-RA">
    <property type="protein sequence ID" value="ADIR007807-PA"/>
    <property type="gene ID" value="ADIR007807"/>
</dbReference>
<proteinExistence type="predicted"/>
<feature type="compositionally biased region" description="Polar residues" evidence="1">
    <location>
        <begin position="11"/>
        <end position="23"/>
    </location>
</feature>
<organism evidence="2 3">
    <name type="scientific">Anopheles dirus</name>
    <dbReference type="NCBI Taxonomy" id="7168"/>
    <lineage>
        <taxon>Eukaryota</taxon>
        <taxon>Metazoa</taxon>
        <taxon>Ecdysozoa</taxon>
        <taxon>Arthropoda</taxon>
        <taxon>Hexapoda</taxon>
        <taxon>Insecta</taxon>
        <taxon>Pterygota</taxon>
        <taxon>Neoptera</taxon>
        <taxon>Endopterygota</taxon>
        <taxon>Diptera</taxon>
        <taxon>Nematocera</taxon>
        <taxon>Culicoidea</taxon>
        <taxon>Culicidae</taxon>
        <taxon>Anophelinae</taxon>
        <taxon>Anopheles</taxon>
    </lineage>
</organism>
<protein>
    <submittedName>
        <fullName evidence="2">Uncharacterized protein</fullName>
    </submittedName>
</protein>
<name>A0A182NJI3_9DIPT</name>
<sequence>MCVCVCVHTKQATSIQSPKSPVNQLKYPTYPAGASQPHPVHYPGARGAASTVAFSGGRAVLPNKPQPQHQHHYQQQPHQQQQQQQQQYHSGYAPSGPTGTAPAWFGARKVHNH</sequence>
<keyword evidence="3" id="KW-1185">Reference proteome</keyword>
<dbReference type="AlphaFoldDB" id="A0A182NJI3"/>
<evidence type="ECO:0000313" key="3">
    <source>
        <dbReference type="Proteomes" id="UP000075884"/>
    </source>
</evidence>